<dbReference type="EMBL" id="ML741872">
    <property type="protein sequence ID" value="KAE8321340.1"/>
    <property type="molecule type" value="Genomic_DNA"/>
</dbReference>
<keyword evidence="1" id="KW-1133">Transmembrane helix</keyword>
<reference evidence="3" key="1">
    <citation type="submission" date="2019-04" db="EMBL/GenBank/DDBJ databases">
        <title>Friends and foes A comparative genomics studyof 23 Aspergillus species from section Flavi.</title>
        <authorList>
            <consortium name="DOE Joint Genome Institute"/>
            <person name="Kjaerbolling I."/>
            <person name="Vesth T."/>
            <person name="Frisvad J.C."/>
            <person name="Nybo J.L."/>
            <person name="Theobald S."/>
            <person name="Kildgaard S."/>
            <person name="Isbrandt T."/>
            <person name="Kuo A."/>
            <person name="Sato A."/>
            <person name="Lyhne E.K."/>
            <person name="Kogle M.E."/>
            <person name="Wiebenga A."/>
            <person name="Kun R.S."/>
            <person name="Lubbers R.J."/>
            <person name="Makela M.R."/>
            <person name="Barry K."/>
            <person name="Chovatia M."/>
            <person name="Clum A."/>
            <person name="Daum C."/>
            <person name="Haridas S."/>
            <person name="He G."/>
            <person name="LaButti K."/>
            <person name="Lipzen A."/>
            <person name="Mondo S."/>
            <person name="Riley R."/>
            <person name="Salamov A."/>
            <person name="Simmons B.A."/>
            <person name="Magnuson J.K."/>
            <person name="Henrissat B."/>
            <person name="Mortensen U.H."/>
            <person name="Larsen T.O."/>
            <person name="Devries R.P."/>
            <person name="Grigoriev I.V."/>
            <person name="Machida M."/>
            <person name="Baker S.E."/>
            <person name="Andersen M.R."/>
        </authorList>
    </citation>
    <scope>NUCLEOTIDE SEQUENCE [LARGE SCALE GENOMIC DNA]</scope>
    <source>
        <strain evidence="3">CBS 130017</strain>
    </source>
</reference>
<protein>
    <submittedName>
        <fullName evidence="2">Uncharacterized protein</fullName>
    </submittedName>
</protein>
<dbReference type="AlphaFoldDB" id="A0A5N6WPC8"/>
<sequence>MNMKHSFVLRKVIIIRNNIHLSSAHHCFHSLTFFLCPLLSRSLFLFLKFPPLLFYFFTSFT</sequence>
<accession>A0A5N6WPC8</accession>
<keyword evidence="1" id="KW-0472">Membrane</keyword>
<proteinExistence type="predicted"/>
<dbReference type="Proteomes" id="UP000325945">
    <property type="component" value="Unassembled WGS sequence"/>
</dbReference>
<evidence type="ECO:0000313" key="3">
    <source>
        <dbReference type="Proteomes" id="UP000325945"/>
    </source>
</evidence>
<gene>
    <name evidence="2" type="ORF">BDV39DRAFT_185955</name>
</gene>
<keyword evidence="1" id="KW-0812">Transmembrane</keyword>
<evidence type="ECO:0000256" key="1">
    <source>
        <dbReference type="SAM" id="Phobius"/>
    </source>
</evidence>
<keyword evidence="3" id="KW-1185">Reference proteome</keyword>
<evidence type="ECO:0000313" key="2">
    <source>
        <dbReference type="EMBL" id="KAE8321340.1"/>
    </source>
</evidence>
<feature type="transmembrane region" description="Helical" evidence="1">
    <location>
        <begin position="38"/>
        <end position="57"/>
    </location>
</feature>
<name>A0A5N6WPC8_9EURO</name>
<organism evidence="2 3">
    <name type="scientific">Aspergillus sergii</name>
    <dbReference type="NCBI Taxonomy" id="1034303"/>
    <lineage>
        <taxon>Eukaryota</taxon>
        <taxon>Fungi</taxon>
        <taxon>Dikarya</taxon>
        <taxon>Ascomycota</taxon>
        <taxon>Pezizomycotina</taxon>
        <taxon>Eurotiomycetes</taxon>
        <taxon>Eurotiomycetidae</taxon>
        <taxon>Eurotiales</taxon>
        <taxon>Aspergillaceae</taxon>
        <taxon>Aspergillus</taxon>
        <taxon>Aspergillus subgen. Circumdati</taxon>
    </lineage>
</organism>